<organism evidence="1 2">
    <name type="scientific">Lacipirellula parvula</name>
    <dbReference type="NCBI Taxonomy" id="2650471"/>
    <lineage>
        <taxon>Bacteria</taxon>
        <taxon>Pseudomonadati</taxon>
        <taxon>Planctomycetota</taxon>
        <taxon>Planctomycetia</taxon>
        <taxon>Pirellulales</taxon>
        <taxon>Lacipirellulaceae</taxon>
        <taxon>Lacipirellula</taxon>
    </lineage>
</organism>
<proteinExistence type="predicted"/>
<name>A0A5K7X5E9_9BACT</name>
<dbReference type="KEGG" id="lpav:PLANPX_1360"/>
<protein>
    <recommendedName>
        <fullName evidence="3">Phytase-like domain-containing protein</fullName>
    </recommendedName>
</protein>
<evidence type="ECO:0000313" key="1">
    <source>
        <dbReference type="EMBL" id="BBO31748.1"/>
    </source>
</evidence>
<dbReference type="EMBL" id="AP021861">
    <property type="protein sequence ID" value="BBO31748.1"/>
    <property type="molecule type" value="Genomic_DNA"/>
</dbReference>
<dbReference type="SUPFAM" id="SSF63825">
    <property type="entry name" value="YWTD domain"/>
    <property type="match status" value="1"/>
</dbReference>
<gene>
    <name evidence="1" type="ORF">PLANPX_1360</name>
</gene>
<dbReference type="Proteomes" id="UP000326837">
    <property type="component" value="Chromosome"/>
</dbReference>
<reference evidence="2" key="1">
    <citation type="submission" date="2019-10" db="EMBL/GenBank/DDBJ databases">
        <title>Lacipirellula parvula gen. nov., sp. nov., representing a lineage of planctomycetes widespread in freshwater anoxic habitats, and description of the family Lacipirellulaceae.</title>
        <authorList>
            <person name="Dedysh S.N."/>
            <person name="Kulichevskaya I.S."/>
            <person name="Beletsky A.V."/>
            <person name="Rakitin A.L."/>
            <person name="Mardanov A.V."/>
            <person name="Ivanova A.A."/>
            <person name="Saltykova V.X."/>
            <person name="Rijpstra W.I.C."/>
            <person name="Sinninghe Damste J.S."/>
            <person name="Ravin N.V."/>
        </authorList>
    </citation>
    <scope>NUCLEOTIDE SEQUENCE [LARGE SCALE GENOMIC DNA]</scope>
    <source>
        <strain evidence="2">PX69</strain>
    </source>
</reference>
<evidence type="ECO:0000313" key="2">
    <source>
        <dbReference type="Proteomes" id="UP000326837"/>
    </source>
</evidence>
<accession>A0A5K7X5E9</accession>
<dbReference type="AlphaFoldDB" id="A0A5K7X5E9"/>
<keyword evidence="2" id="KW-1185">Reference proteome</keyword>
<sequence>MAPAGRRREGLVKAGDAFVRFLLRKRCWFAGRRDAMLGRSRRNIEVRARETCRPTILNWRRCMVRSPLLPAVLGLTCAVAIVTTRSVESICHGADAVSTTKSFDLGKGKRLGDGPAKEHSGIVKSRNWPETFWMHNDSGDEPRIYPVQRNGKVAKSEREPETPGVAIAGAINVDWEDIAVDDRGRVIVADTGNNRNDRRDLVLYVIPEPAPLAERTTFVKKLFFRYPGQKEFPAPKDDFNYDCEAIFTIGGQIYLCSKHRSDTRTNLYRLDPDSNEEVQTAQLIDTFDVLGQATGADATPDGKRIVINTYEDLWLFDVTDPEKPLSGPVKRLSFENDDDVEAVCFADDDTLLIGAEAAGRIYEVPLSEFVEYER</sequence>
<evidence type="ECO:0008006" key="3">
    <source>
        <dbReference type="Google" id="ProtNLM"/>
    </source>
</evidence>